<dbReference type="CDD" id="cd16917">
    <property type="entry name" value="HATPase_UhpB-NarQ-NarX-like"/>
    <property type="match status" value="1"/>
</dbReference>
<keyword evidence="3" id="KW-0597">Phosphoprotein</keyword>
<evidence type="ECO:0000313" key="13">
    <source>
        <dbReference type="Proteomes" id="UP001145799"/>
    </source>
</evidence>
<dbReference type="EC" id="2.7.13.3" evidence="2"/>
<evidence type="ECO:0000256" key="9">
    <source>
        <dbReference type="SAM" id="Phobius"/>
    </source>
</evidence>
<sequence>MTARSGLARLARSVAGAGRVARPAPAGRALTVAMLPFMLLTASLRTGGFELPGPGLVAITVAAWLPLLLRDRWPLPALAATTAVEAVHLAFFVDSGSLQHLSIGAYQPVPLATMVAAYTVASRLPWRIGWTAGGSAGTVLFLVGIFNQSGPILTTDLAVLNLVVIATAIGAAVYGRRERLQREADERENAMREAVLAERMRIARELHDVLAHNLTLVNAQAGVAGYLLRTDPTAAATALHDITKHTGAAIDELRATVGLLRHGDNAPADRPESALRPVPGLDRLDDLLAAYRSTGASIGVVETGAKARMDQQADFAAYRIVQESLTNAAKHAPGAPVTIHFDWTADGLDLRIANSAEPDGAPAPAGTGHGLIGMRERAAAAGGHLAAGLLPGRWFEVHAVLPITEKDTDVKGTDT</sequence>
<feature type="domain" description="Signal transduction histidine kinase subgroup 3 dimerisation and phosphoacceptor" evidence="10">
    <location>
        <begin position="198"/>
        <end position="264"/>
    </location>
</feature>
<dbReference type="GO" id="GO:0046983">
    <property type="term" value="F:protein dimerization activity"/>
    <property type="evidence" value="ECO:0007669"/>
    <property type="project" value="InterPro"/>
</dbReference>
<keyword evidence="14" id="KW-1185">Reference proteome</keyword>
<comment type="caution">
    <text evidence="11">The sequence shown here is derived from an EMBL/GenBank/DDBJ whole genome shotgun (WGS) entry which is preliminary data.</text>
</comment>
<evidence type="ECO:0000256" key="2">
    <source>
        <dbReference type="ARBA" id="ARBA00012438"/>
    </source>
</evidence>
<comment type="catalytic activity">
    <reaction evidence="1">
        <text>ATP + protein L-histidine = ADP + protein N-phospho-L-histidine.</text>
        <dbReference type="EC" id="2.7.13.3"/>
    </reaction>
</comment>
<reference evidence="12 14" key="2">
    <citation type="submission" date="2023-07" db="EMBL/GenBank/DDBJ databases">
        <title>Sequencing the genomes of 1000 actinobacteria strains.</title>
        <authorList>
            <person name="Klenk H.-P."/>
        </authorList>
    </citation>
    <scope>NUCLEOTIDE SEQUENCE [LARGE SCALE GENOMIC DNA]</scope>
    <source>
        <strain evidence="12 14">DSM 44724</strain>
    </source>
</reference>
<evidence type="ECO:0000256" key="4">
    <source>
        <dbReference type="ARBA" id="ARBA00022679"/>
    </source>
</evidence>
<organism evidence="11 13">
    <name type="scientific">Glycomyces lechevalierae</name>
    <dbReference type="NCBI Taxonomy" id="256034"/>
    <lineage>
        <taxon>Bacteria</taxon>
        <taxon>Bacillati</taxon>
        <taxon>Actinomycetota</taxon>
        <taxon>Actinomycetes</taxon>
        <taxon>Glycomycetales</taxon>
        <taxon>Glycomycetaceae</taxon>
        <taxon>Glycomyces</taxon>
    </lineage>
</organism>
<gene>
    <name evidence="12" type="ORF">J2S69_004479</name>
    <name evidence="11" type="ORF">O2L01_13900</name>
</gene>
<evidence type="ECO:0000256" key="1">
    <source>
        <dbReference type="ARBA" id="ARBA00000085"/>
    </source>
</evidence>
<evidence type="ECO:0000256" key="8">
    <source>
        <dbReference type="ARBA" id="ARBA00023012"/>
    </source>
</evidence>
<dbReference type="Pfam" id="PF07730">
    <property type="entry name" value="HisKA_3"/>
    <property type="match status" value="1"/>
</dbReference>
<evidence type="ECO:0000259" key="10">
    <source>
        <dbReference type="Pfam" id="PF07730"/>
    </source>
</evidence>
<dbReference type="GO" id="GO:0016020">
    <property type="term" value="C:membrane"/>
    <property type="evidence" value="ECO:0007669"/>
    <property type="project" value="InterPro"/>
</dbReference>
<keyword evidence="4" id="KW-0808">Transferase</keyword>
<dbReference type="GO" id="GO:0000155">
    <property type="term" value="F:phosphorelay sensor kinase activity"/>
    <property type="evidence" value="ECO:0007669"/>
    <property type="project" value="InterPro"/>
</dbReference>
<feature type="transmembrane region" description="Helical" evidence="9">
    <location>
        <begin position="152"/>
        <end position="174"/>
    </location>
</feature>
<dbReference type="Proteomes" id="UP001183604">
    <property type="component" value="Unassembled WGS sequence"/>
</dbReference>
<dbReference type="InterPro" id="IPR011712">
    <property type="entry name" value="Sig_transdc_His_kin_sub3_dim/P"/>
</dbReference>
<dbReference type="EMBL" id="JAPZVQ010000007">
    <property type="protein sequence ID" value="MDA1386082.1"/>
    <property type="molecule type" value="Genomic_DNA"/>
</dbReference>
<dbReference type="SUPFAM" id="SSF55874">
    <property type="entry name" value="ATPase domain of HSP90 chaperone/DNA topoisomerase II/histidine kinase"/>
    <property type="match status" value="1"/>
</dbReference>
<evidence type="ECO:0000313" key="12">
    <source>
        <dbReference type="EMBL" id="MDR7340760.1"/>
    </source>
</evidence>
<name>A0A9X3PJN6_9ACTN</name>
<dbReference type="AlphaFoldDB" id="A0A9X3PJN6"/>
<dbReference type="Gene3D" id="3.30.565.10">
    <property type="entry name" value="Histidine kinase-like ATPase, C-terminal domain"/>
    <property type="match status" value="1"/>
</dbReference>
<dbReference type="GO" id="GO:0005524">
    <property type="term" value="F:ATP binding"/>
    <property type="evidence" value="ECO:0007669"/>
    <property type="project" value="UniProtKB-KW"/>
</dbReference>
<evidence type="ECO:0000313" key="14">
    <source>
        <dbReference type="Proteomes" id="UP001183604"/>
    </source>
</evidence>
<evidence type="ECO:0000313" key="11">
    <source>
        <dbReference type="EMBL" id="MDA1386082.1"/>
    </source>
</evidence>
<dbReference type="PANTHER" id="PTHR24421">
    <property type="entry name" value="NITRATE/NITRITE SENSOR PROTEIN NARX-RELATED"/>
    <property type="match status" value="1"/>
</dbReference>
<keyword evidence="5" id="KW-0547">Nucleotide-binding</keyword>
<evidence type="ECO:0000256" key="3">
    <source>
        <dbReference type="ARBA" id="ARBA00022553"/>
    </source>
</evidence>
<evidence type="ECO:0000256" key="6">
    <source>
        <dbReference type="ARBA" id="ARBA00022777"/>
    </source>
</evidence>
<dbReference type="Gene3D" id="1.20.5.1930">
    <property type="match status" value="1"/>
</dbReference>
<keyword evidence="9" id="KW-1133">Transmembrane helix</keyword>
<keyword evidence="6 11" id="KW-0418">Kinase</keyword>
<evidence type="ECO:0000256" key="5">
    <source>
        <dbReference type="ARBA" id="ARBA00022741"/>
    </source>
</evidence>
<reference evidence="11" key="1">
    <citation type="submission" date="2022-12" db="EMBL/GenBank/DDBJ databases">
        <title>Gycomyces niveus sp.nov., a novel actinomycete isolated from soil in Shouguang.</title>
        <authorList>
            <person name="Yang X."/>
        </authorList>
    </citation>
    <scope>NUCLEOTIDE SEQUENCE</scope>
    <source>
        <strain evidence="11">DSM 44724</strain>
    </source>
</reference>
<dbReference type="InterPro" id="IPR036890">
    <property type="entry name" value="HATPase_C_sf"/>
</dbReference>
<feature type="transmembrane region" description="Helical" evidence="9">
    <location>
        <begin position="128"/>
        <end position="146"/>
    </location>
</feature>
<dbReference type="InterPro" id="IPR050482">
    <property type="entry name" value="Sensor_HK_TwoCompSys"/>
</dbReference>
<dbReference type="EMBL" id="JAVDYD010000001">
    <property type="protein sequence ID" value="MDR7340760.1"/>
    <property type="molecule type" value="Genomic_DNA"/>
</dbReference>
<dbReference type="Proteomes" id="UP001145799">
    <property type="component" value="Unassembled WGS sequence"/>
</dbReference>
<accession>A0A9X3PJN6</accession>
<keyword evidence="9" id="KW-0812">Transmembrane</keyword>
<dbReference type="PANTHER" id="PTHR24421:SF10">
    <property type="entry name" value="NITRATE_NITRITE SENSOR PROTEIN NARQ"/>
    <property type="match status" value="1"/>
</dbReference>
<protein>
    <recommendedName>
        <fullName evidence="2">histidine kinase</fullName>
        <ecNumber evidence="2">2.7.13.3</ecNumber>
    </recommendedName>
</protein>
<keyword evidence="9" id="KW-0472">Membrane</keyword>
<keyword evidence="7" id="KW-0067">ATP-binding</keyword>
<dbReference type="RefSeq" id="WP_270122545.1">
    <property type="nucleotide sequence ID" value="NZ_BAAAOM010000001.1"/>
</dbReference>
<evidence type="ECO:0000256" key="7">
    <source>
        <dbReference type="ARBA" id="ARBA00022840"/>
    </source>
</evidence>
<keyword evidence="8" id="KW-0902">Two-component regulatory system</keyword>
<proteinExistence type="predicted"/>